<sequence length="406" mass="45271">MFRETIALLNDSNPFSASFGPANTRDDCVASSERLYRRLLAKYSPGDSLPFDVVASAARDKDGATDPAAVRQLLKIFRPDKEGHLALLEFAQSVDSVYKRLRLLEASAKNSCHLEKVLHQSLSFLFYILFVLFGLQFAGFDLMRTIALIGGASLAVSFAFSGAVANIFEGILMVAIRRPYNLGDRIAISQTADTEASSDGSSTWFVEDITLFYTKIRYATTNEVATVSNGAISNSRIINANRSPHAMIRVFMKWSLNVPKEKVEIFHATVEKFVQDRPRRFQSFSAFRVSRVEPDLGFVEYFIGAVSRFSWQNVGPIVESKAELYTFCLHLAQKLEMHYVSPPLPVQLGIEEMNQTNDSKILQLGDEVINDDSLMKKGGNLRNLALTIASQIQANDQTSHNSKKTK</sequence>
<dbReference type="InterPro" id="IPR011014">
    <property type="entry name" value="MscS_channel_TM-2"/>
</dbReference>
<keyword evidence="3 6" id="KW-0812">Transmembrane</keyword>
<evidence type="ECO:0000256" key="1">
    <source>
        <dbReference type="ARBA" id="ARBA00004141"/>
    </source>
</evidence>
<keyword evidence="4 6" id="KW-1133">Transmembrane helix</keyword>
<evidence type="ECO:0000256" key="5">
    <source>
        <dbReference type="ARBA" id="ARBA00023136"/>
    </source>
</evidence>
<protein>
    <recommendedName>
        <fullName evidence="7">Mechanosensitive ion channel MscS domain-containing protein</fullName>
    </recommendedName>
</protein>
<gene>
    <name evidence="8" type="ORF">CHYS00102_LOCUS29759</name>
    <name evidence="9" type="ORF">CHYS00102_LOCUS29760</name>
</gene>
<evidence type="ECO:0000313" key="8">
    <source>
        <dbReference type="EMBL" id="CAD8902540.1"/>
    </source>
</evidence>
<keyword evidence="5 6" id="KW-0472">Membrane</keyword>
<evidence type="ECO:0000313" key="9">
    <source>
        <dbReference type="EMBL" id="CAD8902541.1"/>
    </source>
</evidence>
<evidence type="ECO:0000256" key="4">
    <source>
        <dbReference type="ARBA" id="ARBA00022989"/>
    </source>
</evidence>
<evidence type="ECO:0000259" key="7">
    <source>
        <dbReference type="Pfam" id="PF00924"/>
    </source>
</evidence>
<organism evidence="9">
    <name type="scientific">Corethron hystrix</name>
    <dbReference type="NCBI Taxonomy" id="216773"/>
    <lineage>
        <taxon>Eukaryota</taxon>
        <taxon>Sar</taxon>
        <taxon>Stramenopiles</taxon>
        <taxon>Ochrophyta</taxon>
        <taxon>Bacillariophyta</taxon>
        <taxon>Coscinodiscophyceae</taxon>
        <taxon>Corethrophycidae</taxon>
        <taxon>Corethrales</taxon>
        <taxon>Corethraceae</taxon>
        <taxon>Corethron</taxon>
    </lineage>
</organism>
<name>A0A6U5LXY5_9STRA</name>
<dbReference type="AlphaFoldDB" id="A0A6U5LXY5"/>
<dbReference type="Pfam" id="PF00924">
    <property type="entry name" value="MS_channel_2nd"/>
    <property type="match status" value="1"/>
</dbReference>
<dbReference type="GO" id="GO:0006874">
    <property type="term" value="P:intracellular calcium ion homeostasis"/>
    <property type="evidence" value="ECO:0007669"/>
    <property type="project" value="TreeGrafter"/>
</dbReference>
<dbReference type="PANTHER" id="PTHR31323:SF1">
    <property type="entry name" value="MECHANOSENSITIVE ION CHANNEL PROTEIN"/>
    <property type="match status" value="1"/>
</dbReference>
<comment type="subcellular location">
    <subcellularLocation>
        <location evidence="1">Membrane</location>
        <topology evidence="1">Multi-pass membrane protein</topology>
    </subcellularLocation>
</comment>
<dbReference type="GO" id="GO:0016020">
    <property type="term" value="C:membrane"/>
    <property type="evidence" value="ECO:0007669"/>
    <property type="project" value="UniProtKB-SubCell"/>
</dbReference>
<evidence type="ECO:0000256" key="2">
    <source>
        <dbReference type="ARBA" id="ARBA00008017"/>
    </source>
</evidence>
<dbReference type="InterPro" id="IPR010920">
    <property type="entry name" value="LSM_dom_sf"/>
</dbReference>
<dbReference type="PANTHER" id="PTHR31323">
    <property type="entry name" value="MECHANOSENSITIVE ION CHANNEL PROTEIN MSY2"/>
    <property type="match status" value="1"/>
</dbReference>
<evidence type="ECO:0000256" key="3">
    <source>
        <dbReference type="ARBA" id="ARBA00022692"/>
    </source>
</evidence>
<dbReference type="InterPro" id="IPR006685">
    <property type="entry name" value="MscS_channel_2nd"/>
</dbReference>
<accession>A0A6U5LXY5</accession>
<feature type="transmembrane region" description="Helical" evidence="6">
    <location>
        <begin position="122"/>
        <end position="140"/>
    </location>
</feature>
<dbReference type="GO" id="GO:0005262">
    <property type="term" value="F:calcium channel activity"/>
    <property type="evidence" value="ECO:0007669"/>
    <property type="project" value="TreeGrafter"/>
</dbReference>
<dbReference type="Gene3D" id="2.30.30.60">
    <property type="match status" value="1"/>
</dbReference>
<dbReference type="Gene3D" id="1.10.287.1260">
    <property type="match status" value="1"/>
</dbReference>
<evidence type="ECO:0000256" key="6">
    <source>
        <dbReference type="SAM" id="Phobius"/>
    </source>
</evidence>
<feature type="domain" description="Mechanosensitive ion channel MscS" evidence="7">
    <location>
        <begin position="164"/>
        <end position="242"/>
    </location>
</feature>
<reference evidence="9" key="1">
    <citation type="submission" date="2021-01" db="EMBL/GenBank/DDBJ databases">
        <authorList>
            <person name="Corre E."/>
            <person name="Pelletier E."/>
            <person name="Niang G."/>
            <person name="Scheremetjew M."/>
            <person name="Finn R."/>
            <person name="Kale V."/>
            <person name="Holt S."/>
            <person name="Cochrane G."/>
            <person name="Meng A."/>
            <person name="Brown T."/>
            <person name="Cohen L."/>
        </authorList>
    </citation>
    <scope>NUCLEOTIDE SEQUENCE</scope>
    <source>
        <strain evidence="9">308</strain>
    </source>
</reference>
<feature type="transmembrane region" description="Helical" evidence="6">
    <location>
        <begin position="146"/>
        <end position="168"/>
    </location>
</feature>
<dbReference type="SUPFAM" id="SSF82861">
    <property type="entry name" value="Mechanosensitive channel protein MscS (YggB), transmembrane region"/>
    <property type="match status" value="1"/>
</dbReference>
<dbReference type="SUPFAM" id="SSF50182">
    <property type="entry name" value="Sm-like ribonucleoproteins"/>
    <property type="match status" value="1"/>
</dbReference>
<dbReference type="InterPro" id="IPR023408">
    <property type="entry name" value="MscS_beta-dom_sf"/>
</dbReference>
<proteinExistence type="inferred from homology"/>
<dbReference type="EMBL" id="HBFR01040690">
    <property type="protein sequence ID" value="CAD8902540.1"/>
    <property type="molecule type" value="Transcribed_RNA"/>
</dbReference>
<dbReference type="EMBL" id="HBFR01040691">
    <property type="protein sequence ID" value="CAD8902541.1"/>
    <property type="molecule type" value="Transcribed_RNA"/>
</dbReference>
<comment type="similarity">
    <text evidence="2">Belongs to the MscS (TC 1.A.23) family.</text>
</comment>